<evidence type="ECO:0000313" key="2">
    <source>
        <dbReference type="Proteomes" id="UP000246050"/>
    </source>
</evidence>
<evidence type="ECO:0000313" key="1">
    <source>
        <dbReference type="EMBL" id="PWR06113.1"/>
    </source>
</evidence>
<dbReference type="OrthoDB" id="3405151at2"/>
<dbReference type="AlphaFoldDB" id="A0A317D0M0"/>
<dbReference type="EMBL" id="QGKS01000539">
    <property type="protein sequence ID" value="PWR06113.1"/>
    <property type="molecule type" value="Genomic_DNA"/>
</dbReference>
<dbReference type="RefSeq" id="WP_109806087.1">
    <property type="nucleotide sequence ID" value="NZ_QGKS01000539.1"/>
</dbReference>
<organism evidence="1 2">
    <name type="scientific">Micromonospora sicca</name>
    <dbReference type="NCBI Taxonomy" id="2202420"/>
    <lineage>
        <taxon>Bacteria</taxon>
        <taxon>Bacillati</taxon>
        <taxon>Actinomycetota</taxon>
        <taxon>Actinomycetes</taxon>
        <taxon>Micromonosporales</taxon>
        <taxon>Micromonosporaceae</taxon>
        <taxon>Micromonospora</taxon>
    </lineage>
</organism>
<protein>
    <submittedName>
        <fullName evidence="1">Uncharacterized protein</fullName>
    </submittedName>
</protein>
<reference evidence="1 2" key="1">
    <citation type="submission" date="2018-05" db="EMBL/GenBank/DDBJ databases">
        <title>Micromonosporas from Atacama Desert.</title>
        <authorList>
            <person name="Carro L."/>
            <person name="Golinska P."/>
            <person name="Klenk H.-P."/>
            <person name="Goodfellow M."/>
        </authorList>
    </citation>
    <scope>NUCLEOTIDE SEQUENCE [LARGE SCALE GENOMIC DNA]</scope>
    <source>
        <strain evidence="1 2">4G51</strain>
    </source>
</reference>
<sequence>MSGRQKLLLAALAVLLVALYLVAVAGGPGGRGDPAARPGWLDRLSGPSRTVDPATVTADCPGAPAPPSPAAGEPRVVSFVAGCVLRIADPGGLRTLVLRSRAPFGVAAPAPGDAEVTVRDEVEPAADGEAVAKVAVDRATAVTLRCPGGAGCAVTVAPS</sequence>
<gene>
    <name evidence="1" type="ORF">DKT69_37515</name>
</gene>
<accession>A0A317D0M0</accession>
<proteinExistence type="predicted"/>
<comment type="caution">
    <text evidence="1">The sequence shown here is derived from an EMBL/GenBank/DDBJ whole genome shotgun (WGS) entry which is preliminary data.</text>
</comment>
<dbReference type="Proteomes" id="UP000246050">
    <property type="component" value="Unassembled WGS sequence"/>
</dbReference>
<name>A0A317D0M0_9ACTN</name>